<name>A0A8E2DEQ1_9APHY</name>
<dbReference type="InterPro" id="IPR046496">
    <property type="entry name" value="DUF6589"/>
</dbReference>
<dbReference type="OrthoDB" id="2803256at2759"/>
<organism evidence="2 3">
    <name type="scientific">Obba rivulosa</name>
    <dbReference type="NCBI Taxonomy" id="1052685"/>
    <lineage>
        <taxon>Eukaryota</taxon>
        <taxon>Fungi</taxon>
        <taxon>Dikarya</taxon>
        <taxon>Basidiomycota</taxon>
        <taxon>Agaricomycotina</taxon>
        <taxon>Agaricomycetes</taxon>
        <taxon>Polyporales</taxon>
        <taxon>Gelatoporiaceae</taxon>
        <taxon>Obba</taxon>
    </lineage>
</organism>
<evidence type="ECO:0000259" key="1">
    <source>
        <dbReference type="Pfam" id="PF20231"/>
    </source>
</evidence>
<dbReference type="Pfam" id="PF20231">
    <property type="entry name" value="DUF6589"/>
    <property type="match status" value="1"/>
</dbReference>
<dbReference type="EMBL" id="KV722716">
    <property type="protein sequence ID" value="OCH84146.1"/>
    <property type="molecule type" value="Genomic_DNA"/>
</dbReference>
<evidence type="ECO:0000313" key="2">
    <source>
        <dbReference type="EMBL" id="OCH84146.1"/>
    </source>
</evidence>
<dbReference type="Proteomes" id="UP000250043">
    <property type="component" value="Unassembled WGS sequence"/>
</dbReference>
<reference evidence="2 3" key="1">
    <citation type="submission" date="2016-07" db="EMBL/GenBank/DDBJ databases">
        <title>Draft genome of the white-rot fungus Obba rivulosa 3A-2.</title>
        <authorList>
            <consortium name="DOE Joint Genome Institute"/>
            <person name="Miettinen O."/>
            <person name="Riley R."/>
            <person name="Acob R."/>
            <person name="Barry K."/>
            <person name="Cullen D."/>
            <person name="De Vries R."/>
            <person name="Hainaut M."/>
            <person name="Hatakka A."/>
            <person name="Henrissat B."/>
            <person name="Hilden K."/>
            <person name="Kuo R."/>
            <person name="Labutti K."/>
            <person name="Lipzen A."/>
            <person name="Makela M.R."/>
            <person name="Sandor L."/>
            <person name="Spatafora J.W."/>
            <person name="Grigoriev I.V."/>
            <person name="Hibbett D.S."/>
        </authorList>
    </citation>
    <scope>NUCLEOTIDE SEQUENCE [LARGE SCALE GENOMIC DNA]</scope>
    <source>
        <strain evidence="2 3">3A-2</strain>
    </source>
</reference>
<keyword evidence="3" id="KW-1185">Reference proteome</keyword>
<protein>
    <recommendedName>
        <fullName evidence="1">DUF6589 domain-containing protein</fullName>
    </recommendedName>
</protein>
<dbReference type="AlphaFoldDB" id="A0A8E2DEQ1"/>
<evidence type="ECO:0000313" key="3">
    <source>
        <dbReference type="Proteomes" id="UP000250043"/>
    </source>
</evidence>
<sequence length="205" mass="23090">MSGTCRVIPLVRCVHAIYKAQGSNSSWEWLEMISPCIDILRQLATQINGTLGSKQGSKHHAPELEKDILELYRSMREHNIYQVERGRTVDYKKDGERAAVPNIVLRTKGQRRLQPLIGKPIVSQVAGAGEISTARLQGSSHETGCMVAEQHKDEMGASIEEDDEDMVSDKDKDMEMEMGEWDDTRIDELLALETEEDVALDMDDF</sequence>
<proteinExistence type="predicted"/>
<accession>A0A8E2DEQ1</accession>
<gene>
    <name evidence="2" type="ORF">OBBRIDRAFT_808450</name>
</gene>
<feature type="domain" description="DUF6589" evidence="1">
    <location>
        <begin position="14"/>
        <end position="59"/>
    </location>
</feature>